<dbReference type="EMBL" id="JACASE010000014">
    <property type="protein sequence ID" value="KAF6410340.1"/>
    <property type="molecule type" value="Genomic_DNA"/>
</dbReference>
<evidence type="ECO:0000313" key="4">
    <source>
        <dbReference type="Proteomes" id="UP000593571"/>
    </source>
</evidence>
<keyword evidence="2" id="KW-0732">Signal</keyword>
<sequence>MPRALAHLLTWSFAVPGVPGRRPSLRAAPKSMRPATSPAPTCSPAARPGLFSLHSGPFASWAPRGGGGGRAVSLKGGGHWAEGEVSGRSVAWWCGRCLRVVLARSGSAPPGSAEVGWIWFRARSKLIRAAPSLLPRWPRDWRGTPGQ</sequence>
<accession>A0A7J8CHK2</accession>
<feature type="signal peptide" evidence="2">
    <location>
        <begin position="1"/>
        <end position="20"/>
    </location>
</feature>
<gene>
    <name evidence="3" type="ORF">HJG63_008905</name>
</gene>
<reference evidence="3 4" key="1">
    <citation type="journal article" date="2020" name="Nature">
        <title>Six reference-quality genomes reveal evolution of bat adaptations.</title>
        <authorList>
            <person name="Jebb D."/>
            <person name="Huang Z."/>
            <person name="Pippel M."/>
            <person name="Hughes G.M."/>
            <person name="Lavrichenko K."/>
            <person name="Devanna P."/>
            <person name="Winkler S."/>
            <person name="Jermiin L.S."/>
            <person name="Skirmuntt E.C."/>
            <person name="Katzourakis A."/>
            <person name="Burkitt-Gray L."/>
            <person name="Ray D.A."/>
            <person name="Sullivan K.A.M."/>
            <person name="Roscito J.G."/>
            <person name="Kirilenko B.M."/>
            <person name="Davalos L.M."/>
            <person name="Corthals A.P."/>
            <person name="Power M.L."/>
            <person name="Jones G."/>
            <person name="Ransome R.D."/>
            <person name="Dechmann D.K.N."/>
            <person name="Locatelli A.G."/>
            <person name="Puechmaille S.J."/>
            <person name="Fedrigo O."/>
            <person name="Jarvis E.D."/>
            <person name="Hiller M."/>
            <person name="Vernes S.C."/>
            <person name="Myers E.W."/>
            <person name="Teeling E.C."/>
        </authorList>
    </citation>
    <scope>NUCLEOTIDE SEQUENCE [LARGE SCALE GENOMIC DNA]</scope>
    <source>
        <strain evidence="3">MRouAeg1</strain>
        <tissue evidence="3">Muscle</tissue>
    </source>
</reference>
<evidence type="ECO:0008006" key="5">
    <source>
        <dbReference type="Google" id="ProtNLM"/>
    </source>
</evidence>
<protein>
    <recommendedName>
        <fullName evidence="5">Secreted protein</fullName>
    </recommendedName>
</protein>
<proteinExistence type="predicted"/>
<feature type="chain" id="PRO_5029484266" description="Secreted protein" evidence="2">
    <location>
        <begin position="21"/>
        <end position="147"/>
    </location>
</feature>
<keyword evidence="4" id="KW-1185">Reference proteome</keyword>
<organism evidence="3 4">
    <name type="scientific">Rousettus aegyptiacus</name>
    <name type="common">Egyptian fruit bat</name>
    <name type="synonym">Pteropus aegyptiacus</name>
    <dbReference type="NCBI Taxonomy" id="9407"/>
    <lineage>
        <taxon>Eukaryota</taxon>
        <taxon>Metazoa</taxon>
        <taxon>Chordata</taxon>
        <taxon>Craniata</taxon>
        <taxon>Vertebrata</taxon>
        <taxon>Euteleostomi</taxon>
        <taxon>Mammalia</taxon>
        <taxon>Eutheria</taxon>
        <taxon>Laurasiatheria</taxon>
        <taxon>Chiroptera</taxon>
        <taxon>Yinpterochiroptera</taxon>
        <taxon>Pteropodoidea</taxon>
        <taxon>Pteropodidae</taxon>
        <taxon>Rousettinae</taxon>
        <taxon>Rousettus</taxon>
    </lineage>
</organism>
<evidence type="ECO:0000313" key="3">
    <source>
        <dbReference type="EMBL" id="KAF6410340.1"/>
    </source>
</evidence>
<feature type="region of interest" description="Disordered" evidence="1">
    <location>
        <begin position="22"/>
        <end position="42"/>
    </location>
</feature>
<feature type="compositionally biased region" description="Low complexity" evidence="1">
    <location>
        <begin position="33"/>
        <end position="42"/>
    </location>
</feature>
<name>A0A7J8CHK2_ROUAE</name>
<dbReference type="AlphaFoldDB" id="A0A7J8CHK2"/>
<evidence type="ECO:0000256" key="1">
    <source>
        <dbReference type="SAM" id="MobiDB-lite"/>
    </source>
</evidence>
<evidence type="ECO:0000256" key="2">
    <source>
        <dbReference type="SAM" id="SignalP"/>
    </source>
</evidence>
<dbReference type="Proteomes" id="UP000593571">
    <property type="component" value="Unassembled WGS sequence"/>
</dbReference>
<comment type="caution">
    <text evidence="3">The sequence shown here is derived from an EMBL/GenBank/DDBJ whole genome shotgun (WGS) entry which is preliminary data.</text>
</comment>